<reference evidence="17" key="5">
    <citation type="submission" date="2025-09" db="UniProtKB">
        <authorList>
            <consortium name="Ensembl"/>
        </authorList>
    </citation>
    <scope>IDENTIFICATION</scope>
</reference>
<evidence type="ECO:0000256" key="1">
    <source>
        <dbReference type="ARBA" id="ARBA00004232"/>
    </source>
</evidence>
<gene>
    <name evidence="17" type="primary">ndc1</name>
</gene>
<feature type="transmembrane region" description="Helical" evidence="16">
    <location>
        <begin position="21"/>
        <end position="44"/>
    </location>
</feature>
<evidence type="ECO:0000256" key="9">
    <source>
        <dbReference type="ARBA" id="ARBA00022989"/>
    </source>
</evidence>
<dbReference type="OrthoDB" id="67850at2759"/>
<feature type="transmembrane region" description="Helical" evidence="16">
    <location>
        <begin position="108"/>
        <end position="135"/>
    </location>
</feature>
<evidence type="ECO:0000256" key="2">
    <source>
        <dbReference type="ARBA" id="ARBA00004567"/>
    </source>
</evidence>
<evidence type="ECO:0000256" key="15">
    <source>
        <dbReference type="ARBA" id="ARBA00031201"/>
    </source>
</evidence>
<dbReference type="CTD" id="55706"/>
<organism evidence="17 18">
    <name type="scientific">Callorhinchus milii</name>
    <name type="common">Ghost shark</name>
    <dbReference type="NCBI Taxonomy" id="7868"/>
    <lineage>
        <taxon>Eukaryota</taxon>
        <taxon>Metazoa</taxon>
        <taxon>Chordata</taxon>
        <taxon>Craniata</taxon>
        <taxon>Vertebrata</taxon>
        <taxon>Chondrichthyes</taxon>
        <taxon>Holocephali</taxon>
        <taxon>Chimaeriformes</taxon>
        <taxon>Callorhinchidae</taxon>
        <taxon>Callorhinchus</taxon>
    </lineage>
</organism>
<protein>
    <recommendedName>
        <fullName evidence="4">Nucleoporin NDC1</fullName>
    </recommendedName>
    <alternativeName>
        <fullName evidence="15">Transmembrane protein 48</fullName>
    </alternativeName>
</protein>
<keyword evidence="5" id="KW-0813">Transport</keyword>
<dbReference type="GO" id="GO:0051028">
    <property type="term" value="P:mRNA transport"/>
    <property type="evidence" value="ECO:0007669"/>
    <property type="project" value="UniProtKB-KW"/>
</dbReference>
<dbReference type="GO" id="GO:0030674">
    <property type="term" value="F:protein-macromolecule adaptor activity"/>
    <property type="evidence" value="ECO:0007669"/>
    <property type="project" value="TreeGrafter"/>
</dbReference>
<reference evidence="18" key="3">
    <citation type="journal article" date="2014" name="Nature">
        <title>Elephant shark genome provides unique insights into gnathostome evolution.</title>
        <authorList>
            <consortium name="International Elephant Shark Genome Sequencing Consortium"/>
            <person name="Venkatesh B."/>
            <person name="Lee A.P."/>
            <person name="Ravi V."/>
            <person name="Maurya A.K."/>
            <person name="Lian M.M."/>
            <person name="Swann J.B."/>
            <person name="Ohta Y."/>
            <person name="Flajnik M.F."/>
            <person name="Sutoh Y."/>
            <person name="Kasahara M."/>
            <person name="Hoon S."/>
            <person name="Gangu V."/>
            <person name="Roy S.W."/>
            <person name="Irimia M."/>
            <person name="Korzh V."/>
            <person name="Kondrychyn I."/>
            <person name="Lim Z.W."/>
            <person name="Tay B.H."/>
            <person name="Tohari S."/>
            <person name="Kong K.W."/>
            <person name="Ho S."/>
            <person name="Lorente-Galdos B."/>
            <person name="Quilez J."/>
            <person name="Marques-Bonet T."/>
            <person name="Raney B.J."/>
            <person name="Ingham P.W."/>
            <person name="Tay A."/>
            <person name="Hillier L.W."/>
            <person name="Minx P."/>
            <person name="Boehm T."/>
            <person name="Wilson R.K."/>
            <person name="Brenner S."/>
            <person name="Warren W.C."/>
        </authorList>
    </citation>
    <scope>NUCLEOTIDE SEQUENCE [LARGE SCALE GENOMIC DNA]</scope>
</reference>
<evidence type="ECO:0000256" key="8">
    <source>
        <dbReference type="ARBA" id="ARBA00022927"/>
    </source>
</evidence>
<keyword evidence="10" id="KW-0811">Translocation</keyword>
<dbReference type="GO" id="GO:0015031">
    <property type="term" value="P:protein transport"/>
    <property type="evidence" value="ECO:0007669"/>
    <property type="project" value="UniProtKB-KW"/>
</dbReference>
<accession>A0A4W3IJ26</accession>
<keyword evidence="11" id="KW-0906">Nuclear pore complex</keyword>
<keyword evidence="8" id="KW-0653">Protein transport</keyword>
<evidence type="ECO:0000256" key="13">
    <source>
        <dbReference type="ARBA" id="ARBA00023242"/>
    </source>
</evidence>
<comment type="function">
    <text evidence="14">Component of the nuclear pore complex (NPC), which plays a key role in de novo assembly and insertion of NPC in the nuclear envelope. Required for NPC and nuclear envelope assembly, possibly by forming a link between the nuclear envelope membrane and soluble nucleoporins, thereby anchoring the NPC in the membrane.</text>
</comment>
<evidence type="ECO:0000256" key="10">
    <source>
        <dbReference type="ARBA" id="ARBA00023010"/>
    </source>
</evidence>
<evidence type="ECO:0000313" key="18">
    <source>
        <dbReference type="Proteomes" id="UP000314986"/>
    </source>
</evidence>
<feature type="transmembrane region" description="Helical" evidence="16">
    <location>
        <begin position="258"/>
        <end position="280"/>
    </location>
</feature>
<dbReference type="PANTHER" id="PTHR13269:SF6">
    <property type="entry name" value="NUCLEOPORIN NDC1"/>
    <property type="match status" value="1"/>
</dbReference>
<keyword evidence="9 16" id="KW-1133">Transmembrane helix</keyword>
<sequence>MESAPGGRLVSKVLSWRAAAAIAWSVLLLPLSTFSFIFLSRISLLHPVQWATDSLQEMYNSYTAFSLLVLAGIVVTIGTFNTEFYTVEPSIPCSRIALLGSVFHPQRLLHSVVHAALGVLTAWCTTVLVGGRYHLMSAPSSQDSVGVEGLYLNEFHVFLLVGGAFFGYSYSLRYFINNMNYLSFPAIQQFKYLRFKASLWLVVKYSAVQSFYFLRNYCLLYYFLGYVPRAWISASMSLQKDSSVPALDTLSGLLDPPLLYVAWLSGTFLLLTWYLTWLLFKIFITEVYQFPVQLPFGEDADRCLPRVLTSKVSPLVKCLALQDLALLSQYSPCRRQEVFSLSQPGGHPHHWTAISSECLALLRDLTHTLTAYQEVAAGNGRVKAVPLTAEKRALGSSAEALGYNEAASYQPALRTSHLSHTPRSSPLFKSSNSSVRSLLSFPFTPDLSSPFVSPMAPQQGEALDMASPCYGSLQSPHVMRRGPKLWTSASRASGCIPTAEDYLVPVSCPTPETVRPSGLSHWLLHRQEQVKVFLSRRVPVVYLFHKLPEASSQAVFANSQIHIWALEGLSHLTAASFTEDRYGVVQTTLASILSVLLSLQEAVDKHFKLPHACSRPARASGSLADSSYRTLRFALRSALKTSIYRITSTFGEHLGAVQVSGEHRKRLQQFLTYKV</sequence>
<keyword evidence="7" id="KW-0509">mRNA transport</keyword>
<comment type="similarity">
    <text evidence="3">Belongs to the NDC1 family.</text>
</comment>
<dbReference type="KEGG" id="cmk:103188832"/>
<dbReference type="RefSeq" id="XP_007907156.1">
    <property type="nucleotide sequence ID" value="XM_007908965.2"/>
</dbReference>
<evidence type="ECO:0000256" key="16">
    <source>
        <dbReference type="SAM" id="Phobius"/>
    </source>
</evidence>
<dbReference type="PANTHER" id="PTHR13269">
    <property type="entry name" value="NUCLEOPORIN NDC1"/>
    <property type="match status" value="1"/>
</dbReference>
<evidence type="ECO:0000256" key="5">
    <source>
        <dbReference type="ARBA" id="ARBA00022448"/>
    </source>
</evidence>
<dbReference type="STRING" id="7868.ENSCMIP00000026698"/>
<evidence type="ECO:0000256" key="7">
    <source>
        <dbReference type="ARBA" id="ARBA00022816"/>
    </source>
</evidence>
<evidence type="ECO:0000313" key="17">
    <source>
        <dbReference type="Ensembl" id="ENSCMIP00000026698.1"/>
    </source>
</evidence>
<evidence type="ECO:0000256" key="4">
    <source>
        <dbReference type="ARBA" id="ARBA00017534"/>
    </source>
</evidence>
<dbReference type="OMA" id="ILCQQHL"/>
<feature type="transmembrane region" description="Helical" evidence="16">
    <location>
        <begin position="220"/>
        <end position="238"/>
    </location>
</feature>
<evidence type="ECO:0000256" key="12">
    <source>
        <dbReference type="ARBA" id="ARBA00023136"/>
    </source>
</evidence>
<dbReference type="InterPro" id="IPR019049">
    <property type="entry name" value="Nucleoporin_prot_Ndc1/Nup"/>
</dbReference>
<evidence type="ECO:0000256" key="14">
    <source>
        <dbReference type="ARBA" id="ARBA00025441"/>
    </source>
</evidence>
<evidence type="ECO:0000256" key="3">
    <source>
        <dbReference type="ARBA" id="ARBA00005760"/>
    </source>
</evidence>
<feature type="transmembrane region" description="Helical" evidence="16">
    <location>
        <begin position="64"/>
        <end position="87"/>
    </location>
</feature>
<dbReference type="Pfam" id="PF09531">
    <property type="entry name" value="Ndc1_Nup"/>
    <property type="match status" value="1"/>
</dbReference>
<dbReference type="GO" id="GO:0031965">
    <property type="term" value="C:nuclear membrane"/>
    <property type="evidence" value="ECO:0007669"/>
    <property type="project" value="UniProtKB-SubCell"/>
</dbReference>
<evidence type="ECO:0000256" key="6">
    <source>
        <dbReference type="ARBA" id="ARBA00022692"/>
    </source>
</evidence>
<keyword evidence="18" id="KW-1185">Reference proteome</keyword>
<feature type="transmembrane region" description="Helical" evidence="16">
    <location>
        <begin position="155"/>
        <end position="176"/>
    </location>
</feature>
<dbReference type="GeneTree" id="ENSGT00390000014590"/>
<dbReference type="AlphaFoldDB" id="A0A4W3IJ26"/>
<dbReference type="GeneID" id="103188832"/>
<keyword evidence="12 16" id="KW-0472">Membrane</keyword>
<dbReference type="Proteomes" id="UP000314986">
    <property type="component" value="Unassembled WGS sequence"/>
</dbReference>
<reference evidence="18" key="1">
    <citation type="journal article" date="2006" name="Science">
        <title>Ancient noncoding elements conserved in the human genome.</title>
        <authorList>
            <person name="Venkatesh B."/>
            <person name="Kirkness E.F."/>
            <person name="Loh Y.H."/>
            <person name="Halpern A.L."/>
            <person name="Lee A.P."/>
            <person name="Johnson J."/>
            <person name="Dandona N."/>
            <person name="Viswanathan L.D."/>
            <person name="Tay A."/>
            <person name="Venter J.C."/>
            <person name="Strausberg R.L."/>
            <person name="Brenner S."/>
        </authorList>
    </citation>
    <scope>NUCLEOTIDE SEQUENCE [LARGE SCALE GENOMIC DNA]</scope>
</reference>
<keyword evidence="6 16" id="KW-0812">Transmembrane</keyword>
<proteinExistence type="inferred from homology"/>
<comment type="subcellular location">
    <subcellularLocation>
        <location evidence="1">Nucleus membrane</location>
        <topology evidence="1">Multi-pass membrane protein</topology>
    </subcellularLocation>
    <subcellularLocation>
        <location evidence="2">Nucleus</location>
        <location evidence="2">Nuclear pore complex</location>
    </subcellularLocation>
</comment>
<reference evidence="18" key="2">
    <citation type="journal article" date="2007" name="PLoS Biol.">
        <title>Survey sequencing and comparative analysis of the elephant shark (Callorhinchus milii) genome.</title>
        <authorList>
            <person name="Venkatesh B."/>
            <person name="Kirkness E.F."/>
            <person name="Loh Y.H."/>
            <person name="Halpern A.L."/>
            <person name="Lee A.P."/>
            <person name="Johnson J."/>
            <person name="Dandona N."/>
            <person name="Viswanathan L.D."/>
            <person name="Tay A."/>
            <person name="Venter J.C."/>
            <person name="Strausberg R.L."/>
            <person name="Brenner S."/>
        </authorList>
    </citation>
    <scope>NUCLEOTIDE SEQUENCE [LARGE SCALE GENOMIC DNA]</scope>
</reference>
<keyword evidence="13" id="KW-0539">Nucleus</keyword>
<name>A0A4W3IJ26_CALMI</name>
<reference evidence="17" key="4">
    <citation type="submission" date="2025-08" db="UniProtKB">
        <authorList>
            <consortium name="Ensembl"/>
        </authorList>
    </citation>
    <scope>IDENTIFICATION</scope>
</reference>
<dbReference type="GO" id="GO:0070762">
    <property type="term" value="C:nuclear pore transmembrane ring"/>
    <property type="evidence" value="ECO:0007669"/>
    <property type="project" value="TreeGrafter"/>
</dbReference>
<dbReference type="Ensembl" id="ENSCMIT00000027128.1">
    <property type="protein sequence ID" value="ENSCMIP00000026698.1"/>
    <property type="gene ID" value="ENSCMIG00000011668.1"/>
</dbReference>
<dbReference type="GO" id="GO:0006999">
    <property type="term" value="P:nuclear pore organization"/>
    <property type="evidence" value="ECO:0007669"/>
    <property type="project" value="TreeGrafter"/>
</dbReference>
<dbReference type="InParanoid" id="A0A4W3IJ26"/>
<evidence type="ECO:0000256" key="11">
    <source>
        <dbReference type="ARBA" id="ARBA00023132"/>
    </source>
</evidence>